<evidence type="ECO:0000313" key="8">
    <source>
        <dbReference type="EMBL" id="MDL0433485.1"/>
    </source>
</evidence>
<evidence type="ECO:0000256" key="1">
    <source>
        <dbReference type="ARBA" id="ARBA00004651"/>
    </source>
</evidence>
<organism evidence="8 9">
    <name type="scientific">Marinobacter azerbaijanicus</name>
    <dbReference type="NCBI Taxonomy" id="3050455"/>
    <lineage>
        <taxon>Bacteria</taxon>
        <taxon>Pseudomonadati</taxon>
        <taxon>Pseudomonadota</taxon>
        <taxon>Gammaproteobacteria</taxon>
        <taxon>Pseudomonadales</taxon>
        <taxon>Marinobacteraceae</taxon>
        <taxon>Marinobacter</taxon>
    </lineage>
</organism>
<feature type="domain" description="Major facilitator superfamily (MFS) profile" evidence="7">
    <location>
        <begin position="35"/>
        <end position="408"/>
    </location>
</feature>
<sequence>MGGLVSNPLNYAKAPYLMSSQSQEAPYSPARITLIVFSLAMGGFGIGTGEFAIMGLMPGVAQDLGVSEPQVGHLISAYALGVVVGAPLLAISGARLYRRHLLIMLMGAYAVGNIASAMAPGYGTLLAFRFIAGLPHGAYFGVAALVAASLVPVNRRAKVVSLVMMGLTLALLIGNPLATILGQSLDWRYAFGFVGTIAALTGVMIIVFLPLNRDEVRQSPFSEIRAFNRPAIWYPLAIGSIGFAGMFCVFSYMAPTLLEVTGVSPYWIPIALAVFGLGGFVGNILGGWLFDRLGFRSIGLMLLWSIGMLLLYPYATETIWTMLLTCFLVALMVGLGPALQTHLMDVAHGAQTLAAASHHAAFNVANALGPWLGGMAISAGLGWQSTGYVGATTAVAGLAIFMLAWRQQATAGGETEVAVSQER</sequence>
<dbReference type="InterPro" id="IPR050189">
    <property type="entry name" value="MFS_Efflux_Transporters"/>
</dbReference>
<comment type="subcellular location">
    <subcellularLocation>
        <location evidence="1">Cell membrane</location>
        <topology evidence="1">Multi-pass membrane protein</topology>
    </subcellularLocation>
</comment>
<dbReference type="PROSITE" id="PS50850">
    <property type="entry name" value="MFS"/>
    <property type="match status" value="1"/>
</dbReference>
<evidence type="ECO:0000256" key="3">
    <source>
        <dbReference type="ARBA" id="ARBA00022692"/>
    </source>
</evidence>
<feature type="transmembrane region" description="Helical" evidence="6">
    <location>
        <begin position="126"/>
        <end position="147"/>
    </location>
</feature>
<feature type="transmembrane region" description="Helical" evidence="6">
    <location>
        <begin position="32"/>
        <end position="54"/>
    </location>
</feature>
<feature type="transmembrane region" description="Helical" evidence="6">
    <location>
        <begin position="293"/>
        <end position="312"/>
    </location>
</feature>
<feature type="transmembrane region" description="Helical" evidence="6">
    <location>
        <begin position="187"/>
        <end position="211"/>
    </location>
</feature>
<gene>
    <name evidence="8" type="ORF">QPM17_20280</name>
</gene>
<evidence type="ECO:0000256" key="4">
    <source>
        <dbReference type="ARBA" id="ARBA00022989"/>
    </source>
</evidence>
<keyword evidence="2" id="KW-1003">Cell membrane</keyword>
<proteinExistence type="predicted"/>
<comment type="caution">
    <text evidence="8">The sequence shown here is derived from an EMBL/GenBank/DDBJ whole genome shotgun (WGS) entry which is preliminary data.</text>
</comment>
<dbReference type="InterPro" id="IPR020846">
    <property type="entry name" value="MFS_dom"/>
</dbReference>
<evidence type="ECO:0000256" key="6">
    <source>
        <dbReference type="SAM" id="Phobius"/>
    </source>
</evidence>
<dbReference type="CDD" id="cd17324">
    <property type="entry name" value="MFS_NepI_like"/>
    <property type="match status" value="1"/>
</dbReference>
<keyword evidence="9" id="KW-1185">Reference proteome</keyword>
<keyword evidence="5 6" id="KW-0472">Membrane</keyword>
<feature type="transmembrane region" description="Helical" evidence="6">
    <location>
        <begin position="101"/>
        <end position="120"/>
    </location>
</feature>
<keyword evidence="4 6" id="KW-1133">Transmembrane helix</keyword>
<dbReference type="InterPro" id="IPR011701">
    <property type="entry name" value="MFS"/>
</dbReference>
<evidence type="ECO:0000259" key="7">
    <source>
        <dbReference type="PROSITE" id="PS50850"/>
    </source>
</evidence>
<feature type="transmembrane region" description="Helical" evidence="6">
    <location>
        <begin position="159"/>
        <end position="181"/>
    </location>
</feature>
<dbReference type="EMBL" id="JASSVS010000014">
    <property type="protein sequence ID" value="MDL0433485.1"/>
    <property type="molecule type" value="Genomic_DNA"/>
</dbReference>
<feature type="transmembrane region" description="Helical" evidence="6">
    <location>
        <begin position="74"/>
        <end position="94"/>
    </location>
</feature>
<dbReference type="PANTHER" id="PTHR43124:SF3">
    <property type="entry name" value="CHLORAMPHENICOL EFFLUX PUMP RV0191"/>
    <property type="match status" value="1"/>
</dbReference>
<protein>
    <submittedName>
        <fullName evidence="8">MFS transporter</fullName>
    </submittedName>
</protein>
<dbReference type="SUPFAM" id="SSF103473">
    <property type="entry name" value="MFS general substrate transporter"/>
    <property type="match status" value="1"/>
</dbReference>
<dbReference type="InterPro" id="IPR036259">
    <property type="entry name" value="MFS_trans_sf"/>
</dbReference>
<accession>A0ABT7IIJ6</accession>
<feature type="transmembrane region" description="Helical" evidence="6">
    <location>
        <begin position="318"/>
        <end position="339"/>
    </location>
</feature>
<dbReference type="Proteomes" id="UP001227964">
    <property type="component" value="Unassembled WGS sequence"/>
</dbReference>
<dbReference type="Gene3D" id="1.20.1250.20">
    <property type="entry name" value="MFS general substrate transporter like domains"/>
    <property type="match status" value="2"/>
</dbReference>
<reference evidence="8 9" key="1">
    <citation type="submission" date="2023-06" db="EMBL/GenBank/DDBJ databases">
        <title>Marinobacter azerbaijanicus a moderately halophilic, isolated from Urmia Lake in Azerbaijan region of Iran.</title>
        <authorList>
            <person name="Sanchez-Porro C."/>
            <person name="Aghdam E.M."/>
            <person name="Saheb S.M."/>
            <person name="Tarhriz V."/>
            <person name="Kazemi E."/>
            <person name="Ammozegar M.A."/>
            <person name="Ventosa A."/>
            <person name="Hejazi M.S."/>
        </authorList>
    </citation>
    <scope>NUCLEOTIDE SEQUENCE [LARGE SCALE GENOMIC DNA]</scope>
    <source>
        <strain evidence="8 9">TBZ242</strain>
    </source>
</reference>
<dbReference type="PANTHER" id="PTHR43124">
    <property type="entry name" value="PURINE EFFLUX PUMP PBUE"/>
    <property type="match status" value="1"/>
</dbReference>
<feature type="transmembrane region" description="Helical" evidence="6">
    <location>
        <begin position="387"/>
        <end position="405"/>
    </location>
</feature>
<keyword evidence="3 6" id="KW-0812">Transmembrane</keyword>
<evidence type="ECO:0000256" key="5">
    <source>
        <dbReference type="ARBA" id="ARBA00023136"/>
    </source>
</evidence>
<name>A0ABT7IIJ6_9GAMM</name>
<feature type="transmembrane region" description="Helical" evidence="6">
    <location>
        <begin position="266"/>
        <end position="286"/>
    </location>
</feature>
<evidence type="ECO:0000256" key="2">
    <source>
        <dbReference type="ARBA" id="ARBA00022475"/>
    </source>
</evidence>
<feature type="transmembrane region" description="Helical" evidence="6">
    <location>
        <begin position="360"/>
        <end position="381"/>
    </location>
</feature>
<feature type="transmembrane region" description="Helical" evidence="6">
    <location>
        <begin position="232"/>
        <end position="254"/>
    </location>
</feature>
<evidence type="ECO:0000313" key="9">
    <source>
        <dbReference type="Proteomes" id="UP001227964"/>
    </source>
</evidence>
<dbReference type="Pfam" id="PF07690">
    <property type="entry name" value="MFS_1"/>
    <property type="match status" value="1"/>
</dbReference>